<dbReference type="InterPro" id="IPR001789">
    <property type="entry name" value="Sig_transdc_resp-reg_receiver"/>
</dbReference>
<dbReference type="Gene3D" id="2.40.50.1020">
    <property type="entry name" value="LytTr DNA-binding domain"/>
    <property type="match status" value="1"/>
</dbReference>
<dbReference type="SMART" id="SM00850">
    <property type="entry name" value="LytTR"/>
    <property type="match status" value="1"/>
</dbReference>
<protein>
    <recommendedName>
        <fullName evidence="1">Stage 0 sporulation protein A homolog</fullName>
    </recommendedName>
</protein>
<evidence type="ECO:0000313" key="6">
    <source>
        <dbReference type="Proteomes" id="UP000245845"/>
    </source>
</evidence>
<dbReference type="GO" id="GO:0000156">
    <property type="term" value="F:phosphorelay response regulator activity"/>
    <property type="evidence" value="ECO:0007669"/>
    <property type="project" value="InterPro"/>
</dbReference>
<dbReference type="Gene3D" id="3.40.50.2300">
    <property type="match status" value="1"/>
</dbReference>
<proteinExistence type="predicted"/>
<feature type="domain" description="Response regulatory" evidence="4">
    <location>
        <begin position="2"/>
        <end position="122"/>
    </location>
</feature>
<dbReference type="EMBL" id="QGDL01000016">
    <property type="protein sequence ID" value="PWJ22837.1"/>
    <property type="molecule type" value="Genomic_DNA"/>
</dbReference>
<dbReference type="Pfam" id="PF04397">
    <property type="entry name" value="LytTR"/>
    <property type="match status" value="1"/>
</dbReference>
<dbReference type="RefSeq" id="WP_109733227.1">
    <property type="nucleotide sequence ID" value="NZ_BAAACK010000022.1"/>
</dbReference>
<sequence length="240" mass="27980">MKAAIIDDLLECQNEIRDCLHRFFTEHYAKDPVQIESFFSGEEFLTGYTKDSFDLIFIDQYMHGLSGIETAEGIRKIDELVVLVFITNSREHAIDSYHVRAGGYLLKPFSYDDFKQTLTLAGIAKLRNARFISIENDKILLREILWCDLDGHYIQIHTTQRGILRYRIPFSTAAAMLNYPQFLTCYKGCMVNLDHVEKIDGLHFVLTTGDRILFSKRDKKKIESDYHTYLFQKAREDDLL</sequence>
<dbReference type="InterPro" id="IPR011006">
    <property type="entry name" value="CheY-like_superfamily"/>
</dbReference>
<reference evidence="5 6" key="1">
    <citation type="submission" date="2018-05" db="EMBL/GenBank/DDBJ databases">
        <title>The Hungate 1000. A catalogue of reference genomes from the rumen microbiome.</title>
        <authorList>
            <person name="Kelly W."/>
        </authorList>
    </citation>
    <scope>NUCLEOTIDE SEQUENCE [LARGE SCALE GENOMIC DNA]</scope>
    <source>
        <strain evidence="5 6">NLAE-zl-C242</strain>
    </source>
</reference>
<dbReference type="PANTHER" id="PTHR37299">
    <property type="entry name" value="TRANSCRIPTIONAL REGULATOR-RELATED"/>
    <property type="match status" value="1"/>
</dbReference>
<dbReference type="Pfam" id="PF00072">
    <property type="entry name" value="Response_reg"/>
    <property type="match status" value="1"/>
</dbReference>
<evidence type="ECO:0000313" key="5">
    <source>
        <dbReference type="EMBL" id="PWJ22837.1"/>
    </source>
</evidence>
<evidence type="ECO:0000256" key="3">
    <source>
        <dbReference type="PROSITE-ProRule" id="PRU00169"/>
    </source>
</evidence>
<evidence type="ECO:0000256" key="1">
    <source>
        <dbReference type="ARBA" id="ARBA00018672"/>
    </source>
</evidence>
<dbReference type="GO" id="GO:0003677">
    <property type="term" value="F:DNA binding"/>
    <property type="evidence" value="ECO:0007669"/>
    <property type="project" value="InterPro"/>
</dbReference>
<keyword evidence="3" id="KW-0597">Phosphoprotein</keyword>
<comment type="caution">
    <text evidence="5">The sequence shown here is derived from an EMBL/GenBank/DDBJ whole genome shotgun (WGS) entry which is preliminary data.</text>
</comment>
<comment type="function">
    <text evidence="2">May play the central regulatory role in sporulation. It may be an element of the effector pathway responsible for the activation of sporulation genes in response to nutritional stress. Spo0A may act in concert with spo0H (a sigma factor) to control the expression of some genes that are critical to the sporulation process.</text>
</comment>
<dbReference type="SMART" id="SM00448">
    <property type="entry name" value="REC"/>
    <property type="match status" value="1"/>
</dbReference>
<dbReference type="Proteomes" id="UP000245845">
    <property type="component" value="Unassembled WGS sequence"/>
</dbReference>
<accession>A0A2Y9C6E0</accession>
<feature type="modified residue" description="4-aspartylphosphate" evidence="3">
    <location>
        <position position="59"/>
    </location>
</feature>
<dbReference type="AlphaFoldDB" id="A0A2Y9C6E0"/>
<gene>
    <name evidence="5" type="ORF">A8806_11612</name>
</gene>
<dbReference type="InterPro" id="IPR007492">
    <property type="entry name" value="LytTR_DNA-bd_dom"/>
</dbReference>
<dbReference type="OrthoDB" id="9788600at2"/>
<name>A0A2Y9C6E0_9FIRM</name>
<organism evidence="5 6">
    <name type="scientific">Faecalicatena orotica</name>
    <dbReference type="NCBI Taxonomy" id="1544"/>
    <lineage>
        <taxon>Bacteria</taxon>
        <taxon>Bacillati</taxon>
        <taxon>Bacillota</taxon>
        <taxon>Clostridia</taxon>
        <taxon>Lachnospirales</taxon>
        <taxon>Lachnospiraceae</taxon>
        <taxon>Faecalicatena</taxon>
    </lineage>
</organism>
<keyword evidence="6" id="KW-1185">Reference proteome</keyword>
<dbReference type="InterPro" id="IPR046947">
    <property type="entry name" value="LytR-like"/>
</dbReference>
<dbReference type="PANTHER" id="PTHR37299:SF1">
    <property type="entry name" value="STAGE 0 SPORULATION PROTEIN A HOMOLOG"/>
    <property type="match status" value="1"/>
</dbReference>
<dbReference type="PROSITE" id="PS50110">
    <property type="entry name" value="RESPONSE_REGULATORY"/>
    <property type="match status" value="1"/>
</dbReference>
<dbReference type="SUPFAM" id="SSF52172">
    <property type="entry name" value="CheY-like"/>
    <property type="match status" value="1"/>
</dbReference>
<evidence type="ECO:0000256" key="2">
    <source>
        <dbReference type="ARBA" id="ARBA00024867"/>
    </source>
</evidence>
<evidence type="ECO:0000259" key="4">
    <source>
        <dbReference type="PROSITE" id="PS50110"/>
    </source>
</evidence>